<dbReference type="Pfam" id="PF00569">
    <property type="entry name" value="ZZ"/>
    <property type="match status" value="2"/>
</dbReference>
<dbReference type="RefSeq" id="XP_065656707.1">
    <property type="nucleotide sequence ID" value="XM_065800635.1"/>
</dbReference>
<dbReference type="SMART" id="SM00219">
    <property type="entry name" value="TyrKc"/>
    <property type="match status" value="1"/>
</dbReference>
<sequence>MHKNSHKDYAIGNNTAKDIENTQNNEKISTTLDISGALVLNKNYSKPSVSDNNTANNNGNENKNLELAHNNTKIKELVHQIYLSLNRYGYFSTLIPPHKNVTCQACNQVNFVVDRYKCLVCNEYDLCGVCFESRKITAPHLKGHPMVRYSGPKEIFGDEIEVENVTLEMFKKKFDGVEHETTCKGCNSHPIFGLRFKCDECNEFDLCYKCFEKKTEINDHKKEHSILVCYSIRNVNPSDIELLERLGNGAFGTAHKAKIISKKKIVVCKVLEWQLHHLFLGLNVNSLYKSFIREVLAYNEINSNYIIKTYGSCIVNDIKNTKFYLLTEYMEKGSLANLLKNEPDLSYRCRLSIACNIASGMKRIHEKHYIHRDIRPDNIFVNKNYVAKIGDMGIARLQDKFQNHTVIGPNRYMPDEFRTGKYDEKVDVYTFGLTMYHLITGQTHVFKNNTVELSEEPLIFGKLIQKCLENIPNDRPTASMLESILELHYKILYRVISEGTGYFFLPKKERTKICIKVCNLVSELIFN</sequence>
<evidence type="ECO:0000259" key="6">
    <source>
        <dbReference type="PROSITE" id="PS50011"/>
    </source>
</evidence>
<feature type="binding site" evidence="5">
    <location>
        <position position="269"/>
    </location>
    <ligand>
        <name>ATP</name>
        <dbReference type="ChEBI" id="CHEBI:30616"/>
    </ligand>
</feature>
<keyword evidence="5" id="KW-0547">Nucleotide-binding</keyword>
<reference evidence="10" key="1">
    <citation type="submission" date="2025-08" db="UniProtKB">
        <authorList>
            <consortium name="RefSeq"/>
        </authorList>
    </citation>
    <scope>IDENTIFICATION</scope>
</reference>
<keyword evidence="3" id="KW-0862">Zinc</keyword>
<dbReference type="InterPro" id="IPR008266">
    <property type="entry name" value="Tyr_kinase_AS"/>
</dbReference>
<dbReference type="Pfam" id="PF00069">
    <property type="entry name" value="Pkinase"/>
    <property type="match status" value="1"/>
</dbReference>
<keyword evidence="2 4" id="KW-0863">Zinc-finger</keyword>
<evidence type="ECO:0000259" key="7">
    <source>
        <dbReference type="PROSITE" id="PS50135"/>
    </source>
</evidence>
<evidence type="ECO:0000313" key="10">
    <source>
        <dbReference type="RefSeq" id="XP_065656707.1"/>
    </source>
</evidence>
<dbReference type="InterPro" id="IPR000433">
    <property type="entry name" value="Znf_ZZ"/>
</dbReference>
<dbReference type="PROSITE" id="PS00107">
    <property type="entry name" value="PROTEIN_KINASE_ATP"/>
    <property type="match status" value="1"/>
</dbReference>
<dbReference type="GeneID" id="136082058"/>
<dbReference type="InterPro" id="IPR013087">
    <property type="entry name" value="Znf_C2H2_type"/>
</dbReference>
<dbReference type="PANTHER" id="PTHR23257:SF958">
    <property type="entry name" value="SERINE_THREONINE-PROTEIN KINASE WNK4"/>
    <property type="match status" value="1"/>
</dbReference>
<dbReference type="InterPro" id="IPR017441">
    <property type="entry name" value="Protein_kinase_ATP_BS"/>
</dbReference>
<dbReference type="InterPro" id="IPR011009">
    <property type="entry name" value="Kinase-like_dom_sf"/>
</dbReference>
<evidence type="ECO:0000256" key="4">
    <source>
        <dbReference type="PROSITE-ProRule" id="PRU00228"/>
    </source>
</evidence>
<name>A0ABM4C557_HYDVU</name>
<dbReference type="InterPro" id="IPR043145">
    <property type="entry name" value="Znf_ZZ_sf"/>
</dbReference>
<dbReference type="Gene3D" id="1.10.510.10">
    <property type="entry name" value="Transferase(Phosphotransferase) domain 1"/>
    <property type="match status" value="1"/>
</dbReference>
<proteinExistence type="predicted"/>
<organism evidence="9 10">
    <name type="scientific">Hydra vulgaris</name>
    <name type="common">Hydra</name>
    <name type="synonym">Hydra attenuata</name>
    <dbReference type="NCBI Taxonomy" id="6087"/>
    <lineage>
        <taxon>Eukaryota</taxon>
        <taxon>Metazoa</taxon>
        <taxon>Cnidaria</taxon>
        <taxon>Hydrozoa</taxon>
        <taxon>Hydroidolina</taxon>
        <taxon>Anthoathecata</taxon>
        <taxon>Aplanulata</taxon>
        <taxon>Hydridae</taxon>
        <taxon>Hydra</taxon>
    </lineage>
</organism>
<dbReference type="PROSITE" id="PS01357">
    <property type="entry name" value="ZF_ZZ_1"/>
    <property type="match status" value="1"/>
</dbReference>
<dbReference type="SMART" id="SM00291">
    <property type="entry name" value="ZnF_ZZ"/>
    <property type="match status" value="2"/>
</dbReference>
<dbReference type="Proteomes" id="UP001652625">
    <property type="component" value="Chromosome 06"/>
</dbReference>
<dbReference type="InterPro" id="IPR020635">
    <property type="entry name" value="Tyr_kinase_cat_dom"/>
</dbReference>
<evidence type="ECO:0000313" key="9">
    <source>
        <dbReference type="Proteomes" id="UP001652625"/>
    </source>
</evidence>
<feature type="domain" description="C2H2-type" evidence="8">
    <location>
        <begin position="196"/>
        <end position="225"/>
    </location>
</feature>
<dbReference type="CDD" id="cd02249">
    <property type="entry name" value="ZZ"/>
    <property type="match status" value="1"/>
</dbReference>
<dbReference type="InterPro" id="IPR000719">
    <property type="entry name" value="Prot_kinase_dom"/>
</dbReference>
<keyword evidence="1" id="KW-0479">Metal-binding</keyword>
<evidence type="ECO:0000259" key="8">
    <source>
        <dbReference type="PROSITE" id="PS50157"/>
    </source>
</evidence>
<evidence type="ECO:0000256" key="1">
    <source>
        <dbReference type="ARBA" id="ARBA00022723"/>
    </source>
</evidence>
<dbReference type="PROSITE" id="PS00109">
    <property type="entry name" value="PROTEIN_KINASE_TYR"/>
    <property type="match status" value="1"/>
</dbReference>
<evidence type="ECO:0000256" key="2">
    <source>
        <dbReference type="ARBA" id="ARBA00022771"/>
    </source>
</evidence>
<feature type="domain" description="ZZ-type" evidence="7">
    <location>
        <begin position="178"/>
        <end position="235"/>
    </location>
</feature>
<keyword evidence="5" id="KW-0067">ATP-binding</keyword>
<dbReference type="Gene3D" id="3.30.60.90">
    <property type="match status" value="2"/>
</dbReference>
<dbReference type="SUPFAM" id="SSF56112">
    <property type="entry name" value="Protein kinase-like (PK-like)"/>
    <property type="match status" value="1"/>
</dbReference>
<dbReference type="PANTHER" id="PTHR23257">
    <property type="entry name" value="SERINE-THREONINE PROTEIN KINASE"/>
    <property type="match status" value="1"/>
</dbReference>
<protein>
    <submittedName>
        <fullName evidence="10">Uncharacterized protein LOC136082058</fullName>
    </submittedName>
</protein>
<feature type="domain" description="ZZ-type" evidence="7">
    <location>
        <begin position="98"/>
        <end position="154"/>
    </location>
</feature>
<dbReference type="PROSITE" id="PS50157">
    <property type="entry name" value="ZINC_FINGER_C2H2_2"/>
    <property type="match status" value="1"/>
</dbReference>
<gene>
    <name evidence="10" type="primary">LOC136082058</name>
</gene>
<evidence type="ECO:0000256" key="3">
    <source>
        <dbReference type="ARBA" id="ARBA00022833"/>
    </source>
</evidence>
<dbReference type="InterPro" id="IPR050167">
    <property type="entry name" value="Ser_Thr_protein_kinase"/>
</dbReference>
<keyword evidence="9" id="KW-1185">Reference proteome</keyword>
<evidence type="ECO:0000256" key="5">
    <source>
        <dbReference type="PROSITE-ProRule" id="PRU10141"/>
    </source>
</evidence>
<accession>A0ABM4C557</accession>
<feature type="domain" description="Protein kinase" evidence="6">
    <location>
        <begin position="240"/>
        <end position="491"/>
    </location>
</feature>
<dbReference type="SUPFAM" id="SSF57850">
    <property type="entry name" value="RING/U-box"/>
    <property type="match status" value="2"/>
</dbReference>
<dbReference type="PROSITE" id="PS50135">
    <property type="entry name" value="ZF_ZZ_2"/>
    <property type="match status" value="2"/>
</dbReference>
<dbReference type="PROSITE" id="PS50011">
    <property type="entry name" value="PROTEIN_KINASE_DOM"/>
    <property type="match status" value="1"/>
</dbReference>